<evidence type="ECO:0000313" key="4">
    <source>
        <dbReference type="Proteomes" id="UP001597419"/>
    </source>
</evidence>
<feature type="region of interest" description="Disordered" evidence="1">
    <location>
        <begin position="65"/>
        <end position="96"/>
    </location>
</feature>
<organism evidence="3 4">
    <name type="scientific">Amycolatopsis samaneae</name>
    <dbReference type="NCBI Taxonomy" id="664691"/>
    <lineage>
        <taxon>Bacteria</taxon>
        <taxon>Bacillati</taxon>
        <taxon>Actinomycetota</taxon>
        <taxon>Actinomycetes</taxon>
        <taxon>Pseudonocardiales</taxon>
        <taxon>Pseudonocardiaceae</taxon>
        <taxon>Amycolatopsis</taxon>
    </lineage>
</organism>
<keyword evidence="4" id="KW-1185">Reference proteome</keyword>
<dbReference type="InterPro" id="IPR003615">
    <property type="entry name" value="HNH_nuc"/>
</dbReference>
<dbReference type="Pfam" id="PF01844">
    <property type="entry name" value="HNH"/>
    <property type="match status" value="1"/>
</dbReference>
<reference evidence="4" key="1">
    <citation type="journal article" date="2019" name="Int. J. Syst. Evol. Microbiol.">
        <title>The Global Catalogue of Microorganisms (GCM) 10K type strain sequencing project: providing services to taxonomists for standard genome sequencing and annotation.</title>
        <authorList>
            <consortium name="The Broad Institute Genomics Platform"/>
            <consortium name="The Broad Institute Genome Sequencing Center for Infectious Disease"/>
            <person name="Wu L."/>
            <person name="Ma J."/>
        </authorList>
    </citation>
    <scope>NUCLEOTIDE SEQUENCE [LARGE SCALE GENOMIC DNA]</scope>
    <source>
        <strain evidence="4">CGMCC 4.7643</strain>
    </source>
</reference>
<dbReference type="RefSeq" id="WP_345387578.1">
    <property type="nucleotide sequence ID" value="NZ_BAABHG010000002.1"/>
</dbReference>
<dbReference type="Proteomes" id="UP001597419">
    <property type="component" value="Unassembled WGS sequence"/>
</dbReference>
<protein>
    <submittedName>
        <fullName evidence="3">HNH endonuclease signature motif containing protein</fullName>
    </submittedName>
</protein>
<gene>
    <name evidence="3" type="ORF">ACFSYJ_08660</name>
</gene>
<dbReference type="EMBL" id="JBHUKU010000004">
    <property type="protein sequence ID" value="MFD2458669.1"/>
    <property type="molecule type" value="Genomic_DNA"/>
</dbReference>
<accession>A0ABW5GBQ7</accession>
<dbReference type="GO" id="GO:0004519">
    <property type="term" value="F:endonuclease activity"/>
    <property type="evidence" value="ECO:0007669"/>
    <property type="project" value="UniProtKB-KW"/>
</dbReference>
<feature type="domain" description="HNH nuclease" evidence="2">
    <location>
        <begin position="19"/>
        <end position="65"/>
    </location>
</feature>
<evidence type="ECO:0000313" key="3">
    <source>
        <dbReference type="EMBL" id="MFD2458669.1"/>
    </source>
</evidence>
<proteinExistence type="predicted"/>
<keyword evidence="3" id="KW-0255">Endonuclease</keyword>
<dbReference type="InterPro" id="IPR002711">
    <property type="entry name" value="HNH"/>
</dbReference>
<comment type="caution">
    <text evidence="3">The sequence shown here is derived from an EMBL/GenBank/DDBJ whole genome shotgun (WGS) entry which is preliminary data.</text>
</comment>
<keyword evidence="3" id="KW-0540">Nuclease</keyword>
<evidence type="ECO:0000259" key="2">
    <source>
        <dbReference type="SMART" id="SM00507"/>
    </source>
</evidence>
<evidence type="ECO:0000256" key="1">
    <source>
        <dbReference type="SAM" id="MobiDB-lite"/>
    </source>
</evidence>
<sequence length="96" mass="10566">MLAWSGSDRASRLPRDWPRRRARILRRDPVCGVCQRAPSTEVDHITPGDDHSDANLQGICTPCHASKSGREGGRAAAARRASAYRPTEPHPGLIER</sequence>
<dbReference type="Gene3D" id="1.10.30.50">
    <property type="match status" value="1"/>
</dbReference>
<keyword evidence="3" id="KW-0378">Hydrolase</keyword>
<dbReference type="CDD" id="cd00085">
    <property type="entry name" value="HNHc"/>
    <property type="match status" value="1"/>
</dbReference>
<feature type="compositionally biased region" description="Low complexity" evidence="1">
    <location>
        <begin position="74"/>
        <end position="85"/>
    </location>
</feature>
<name>A0ABW5GBQ7_9PSEU</name>
<dbReference type="SMART" id="SM00507">
    <property type="entry name" value="HNHc"/>
    <property type="match status" value="1"/>
</dbReference>